<dbReference type="PROSITE" id="PS00237">
    <property type="entry name" value="G_PROTEIN_RECEP_F1_1"/>
    <property type="match status" value="1"/>
</dbReference>
<feature type="transmembrane region" description="Helical" evidence="10">
    <location>
        <begin position="249"/>
        <end position="271"/>
    </location>
</feature>
<comment type="subcellular location">
    <subcellularLocation>
        <location evidence="1">Cell membrane</location>
        <topology evidence="1">Multi-pass membrane protein</topology>
    </subcellularLocation>
</comment>
<evidence type="ECO:0000256" key="2">
    <source>
        <dbReference type="ARBA" id="ARBA00022475"/>
    </source>
</evidence>
<keyword evidence="6 10" id="KW-0472">Membrane</keyword>
<evidence type="ECO:0000256" key="9">
    <source>
        <dbReference type="RuleBase" id="RU000688"/>
    </source>
</evidence>
<evidence type="ECO:0000256" key="3">
    <source>
        <dbReference type="ARBA" id="ARBA00022692"/>
    </source>
</evidence>
<evidence type="ECO:0000313" key="12">
    <source>
        <dbReference type="EMBL" id="KAK1163515.1"/>
    </source>
</evidence>
<dbReference type="PANTHER" id="PTHR24249:SF387">
    <property type="entry name" value="HISTAMINE H2 RECEPTOR"/>
    <property type="match status" value="1"/>
</dbReference>
<organism evidence="12 13">
    <name type="scientific">Acipenser oxyrinchus oxyrinchus</name>
    <dbReference type="NCBI Taxonomy" id="40147"/>
    <lineage>
        <taxon>Eukaryota</taxon>
        <taxon>Metazoa</taxon>
        <taxon>Chordata</taxon>
        <taxon>Craniata</taxon>
        <taxon>Vertebrata</taxon>
        <taxon>Euteleostomi</taxon>
        <taxon>Actinopterygii</taxon>
        <taxon>Chondrostei</taxon>
        <taxon>Acipenseriformes</taxon>
        <taxon>Acipenseridae</taxon>
        <taxon>Acipenser</taxon>
    </lineage>
</organism>
<dbReference type="PROSITE" id="PS50262">
    <property type="entry name" value="G_PROTEIN_RECEP_F1_2"/>
    <property type="match status" value="1"/>
</dbReference>
<protein>
    <submittedName>
        <fullName evidence="12">5-hydroxytryptamine receptor 1</fullName>
    </submittedName>
</protein>
<feature type="transmembrane region" description="Helical" evidence="10">
    <location>
        <begin position="152"/>
        <end position="176"/>
    </location>
</feature>
<dbReference type="InterPro" id="IPR000276">
    <property type="entry name" value="GPCR_Rhodpsn"/>
</dbReference>
<accession>A0AAD8FZY7</accession>
<dbReference type="PRINTS" id="PR00237">
    <property type="entry name" value="GPCRRHODOPSN"/>
</dbReference>
<evidence type="ECO:0000256" key="7">
    <source>
        <dbReference type="ARBA" id="ARBA00023170"/>
    </source>
</evidence>
<sequence>MFNIHNLTLSLENDGATVNVSNSTYETSELSNRAAKICIISVLGTLIILGNLAVILVITSSVAGWSKNTRYFLISLTGADAALALIVMPLNLYGSLVREYKDEPDSYCHVVAFFNSSIFASCIYSLATISLERYISVFYPLKYPIVLTKNRIRALIAVAWFFPPLLLLPISIPGGIVKVYFSSASLVCNPDYSSNVAYSLTLTALIFFPCSIIMTFANFRLWFTARRQRKKFRNHELGVRSSPDSASRVLVPVMIVFYTCWTPCMITILYTGKYMFAFSISRHRVPEWVEFVAVWLPSANGFLNCIVYFWLNRSFRRKFQLLGRRLCLPVCPEMGMGVGIEGPAAISVVSQAWENNNSIPERSCSMSSSCTLLPHHSTESYL</sequence>
<evidence type="ECO:0000313" key="13">
    <source>
        <dbReference type="Proteomes" id="UP001230051"/>
    </source>
</evidence>
<gene>
    <name evidence="12" type="primary">Hrh2</name>
    <name evidence="12" type="ORF">AOXY_G17015</name>
</gene>
<name>A0AAD8FZY7_ACIOX</name>
<feature type="transmembrane region" description="Helical" evidence="10">
    <location>
        <begin position="110"/>
        <end position="131"/>
    </location>
</feature>
<dbReference type="InterPro" id="IPR017452">
    <property type="entry name" value="GPCR_Rhodpsn_7TM"/>
</dbReference>
<keyword evidence="7 9" id="KW-0675">Receptor</keyword>
<evidence type="ECO:0000259" key="11">
    <source>
        <dbReference type="PROSITE" id="PS50262"/>
    </source>
</evidence>
<reference evidence="12" key="1">
    <citation type="submission" date="2022-02" db="EMBL/GenBank/DDBJ databases">
        <title>Atlantic sturgeon de novo genome assembly.</title>
        <authorList>
            <person name="Stock M."/>
            <person name="Klopp C."/>
            <person name="Guiguen Y."/>
            <person name="Cabau C."/>
            <person name="Parinello H."/>
            <person name="Santidrian Yebra-Pimentel E."/>
            <person name="Kuhl H."/>
            <person name="Dirks R.P."/>
            <person name="Guessner J."/>
            <person name="Wuertz S."/>
            <person name="Du K."/>
            <person name="Schartl M."/>
        </authorList>
    </citation>
    <scope>NUCLEOTIDE SEQUENCE</scope>
    <source>
        <strain evidence="12">STURGEONOMICS-FGT-2020</strain>
        <tissue evidence="12">Whole blood</tissue>
    </source>
</reference>
<dbReference type="EMBL" id="JAGXEW010000015">
    <property type="protein sequence ID" value="KAK1163515.1"/>
    <property type="molecule type" value="Genomic_DNA"/>
</dbReference>
<dbReference type="CDD" id="cd00637">
    <property type="entry name" value="7tm_classA_rhodopsin-like"/>
    <property type="match status" value="1"/>
</dbReference>
<evidence type="ECO:0000256" key="4">
    <source>
        <dbReference type="ARBA" id="ARBA00022989"/>
    </source>
</evidence>
<dbReference type="GO" id="GO:0004930">
    <property type="term" value="F:G protein-coupled receptor activity"/>
    <property type="evidence" value="ECO:0007669"/>
    <property type="project" value="UniProtKB-KW"/>
</dbReference>
<keyword evidence="8 9" id="KW-0807">Transducer</keyword>
<keyword evidence="5 9" id="KW-0297">G-protein coupled receptor</keyword>
<keyword evidence="3 9" id="KW-0812">Transmembrane</keyword>
<proteinExistence type="inferred from homology"/>
<evidence type="ECO:0000256" key="6">
    <source>
        <dbReference type="ARBA" id="ARBA00023136"/>
    </source>
</evidence>
<dbReference type="SUPFAM" id="SSF81321">
    <property type="entry name" value="Family A G protein-coupled receptor-like"/>
    <property type="match status" value="1"/>
</dbReference>
<evidence type="ECO:0000256" key="8">
    <source>
        <dbReference type="ARBA" id="ARBA00023224"/>
    </source>
</evidence>
<dbReference type="InterPro" id="IPR050569">
    <property type="entry name" value="TAAR"/>
</dbReference>
<dbReference type="Pfam" id="PF00001">
    <property type="entry name" value="7tm_1"/>
    <property type="match status" value="1"/>
</dbReference>
<feature type="transmembrane region" description="Helical" evidence="10">
    <location>
        <begin position="71"/>
        <end position="90"/>
    </location>
</feature>
<feature type="domain" description="G-protein coupled receptors family 1 profile" evidence="11">
    <location>
        <begin position="50"/>
        <end position="308"/>
    </location>
</feature>
<dbReference type="PANTHER" id="PTHR24249">
    <property type="entry name" value="HISTAMINE RECEPTOR-RELATED G-PROTEIN COUPLED RECEPTOR"/>
    <property type="match status" value="1"/>
</dbReference>
<evidence type="ECO:0000256" key="5">
    <source>
        <dbReference type="ARBA" id="ARBA00023040"/>
    </source>
</evidence>
<dbReference type="FunFam" id="1.20.1070.10:FF:000411">
    <property type="entry name" value="Zgc:162592"/>
    <property type="match status" value="1"/>
</dbReference>
<keyword evidence="13" id="KW-1185">Reference proteome</keyword>
<keyword evidence="2" id="KW-1003">Cell membrane</keyword>
<comment type="similarity">
    <text evidence="9">Belongs to the G-protein coupled receptor 1 family.</text>
</comment>
<evidence type="ECO:0000256" key="10">
    <source>
        <dbReference type="SAM" id="Phobius"/>
    </source>
</evidence>
<dbReference type="Gene3D" id="1.20.1070.10">
    <property type="entry name" value="Rhodopsin 7-helix transmembrane proteins"/>
    <property type="match status" value="1"/>
</dbReference>
<dbReference type="Proteomes" id="UP001230051">
    <property type="component" value="Unassembled WGS sequence"/>
</dbReference>
<dbReference type="GO" id="GO:0005886">
    <property type="term" value="C:plasma membrane"/>
    <property type="evidence" value="ECO:0007669"/>
    <property type="project" value="UniProtKB-SubCell"/>
</dbReference>
<keyword evidence="4 10" id="KW-1133">Transmembrane helix</keyword>
<feature type="transmembrane region" description="Helical" evidence="10">
    <location>
        <begin position="291"/>
        <end position="311"/>
    </location>
</feature>
<feature type="transmembrane region" description="Helical" evidence="10">
    <location>
        <begin position="34"/>
        <end position="59"/>
    </location>
</feature>
<evidence type="ECO:0000256" key="1">
    <source>
        <dbReference type="ARBA" id="ARBA00004651"/>
    </source>
</evidence>
<dbReference type="AlphaFoldDB" id="A0AAD8FZY7"/>
<comment type="caution">
    <text evidence="12">The sequence shown here is derived from an EMBL/GenBank/DDBJ whole genome shotgun (WGS) entry which is preliminary data.</text>
</comment>
<feature type="transmembrane region" description="Helical" evidence="10">
    <location>
        <begin position="196"/>
        <end position="223"/>
    </location>
</feature>